<gene>
    <name evidence="8" type="ORF">IAG42_13775</name>
</gene>
<evidence type="ECO:0000256" key="4">
    <source>
        <dbReference type="ARBA" id="ARBA00023082"/>
    </source>
</evidence>
<name>A0A7H1BJ09_9ACTN</name>
<dbReference type="Gene3D" id="3.10.450.50">
    <property type="match status" value="1"/>
</dbReference>
<dbReference type="EMBL" id="CP061281">
    <property type="protein sequence ID" value="QNS08714.1"/>
    <property type="molecule type" value="Genomic_DNA"/>
</dbReference>
<protein>
    <submittedName>
        <fullName evidence="8">Sigma-70 family RNA polymerase sigma factor</fullName>
    </submittedName>
</protein>
<organism evidence="8 9">
    <name type="scientific">Streptomyces xanthii</name>
    <dbReference type="NCBI Taxonomy" id="2768069"/>
    <lineage>
        <taxon>Bacteria</taxon>
        <taxon>Bacillati</taxon>
        <taxon>Actinomycetota</taxon>
        <taxon>Actinomycetes</taxon>
        <taxon>Kitasatosporales</taxon>
        <taxon>Streptomycetaceae</taxon>
        <taxon>Streptomyces</taxon>
    </lineage>
</organism>
<evidence type="ECO:0000313" key="8">
    <source>
        <dbReference type="EMBL" id="QNS08714.1"/>
    </source>
</evidence>
<evidence type="ECO:0000256" key="3">
    <source>
        <dbReference type="ARBA" id="ARBA00023015"/>
    </source>
</evidence>
<evidence type="ECO:0000313" key="9">
    <source>
        <dbReference type="Proteomes" id="UP000516428"/>
    </source>
</evidence>
<dbReference type="AlphaFoldDB" id="A0A7H1BJ09"/>
<dbReference type="PANTHER" id="PTHR30173">
    <property type="entry name" value="SIGMA 19 FACTOR"/>
    <property type="match status" value="1"/>
</dbReference>
<dbReference type="InterPro" id="IPR007627">
    <property type="entry name" value="RNA_pol_sigma70_r2"/>
</dbReference>
<comment type="subunit">
    <text evidence="2">Interacts transiently with the RNA polymerase catalytic core formed by RpoA, RpoB, RpoC and RpoZ (2 alpha, 1 beta, 1 beta' and 1 omega subunit) to form the RNA polymerase holoenzyme that can initiate transcription.</text>
</comment>
<dbReference type="Pfam" id="PF04542">
    <property type="entry name" value="Sigma70_r2"/>
    <property type="match status" value="1"/>
</dbReference>
<keyword evidence="3" id="KW-0805">Transcription regulation</keyword>
<comment type="similarity">
    <text evidence="1">Belongs to the sigma-70 factor family. ECF subfamily.</text>
</comment>
<dbReference type="Gene3D" id="1.10.10.10">
    <property type="entry name" value="Winged helix-like DNA-binding domain superfamily/Winged helix DNA-binding domain"/>
    <property type="match status" value="1"/>
</dbReference>
<dbReference type="GO" id="GO:0006352">
    <property type="term" value="P:DNA-templated transcription initiation"/>
    <property type="evidence" value="ECO:0007669"/>
    <property type="project" value="InterPro"/>
</dbReference>
<keyword evidence="4" id="KW-0731">Sigma factor</keyword>
<dbReference type="PANTHER" id="PTHR30173:SF43">
    <property type="entry name" value="ECF RNA POLYMERASE SIGMA FACTOR SIGI-RELATED"/>
    <property type="match status" value="1"/>
</dbReference>
<evidence type="ECO:0000256" key="1">
    <source>
        <dbReference type="ARBA" id="ARBA00010641"/>
    </source>
</evidence>
<dbReference type="InterPro" id="IPR013249">
    <property type="entry name" value="RNA_pol_sigma70_r4_t2"/>
</dbReference>
<dbReference type="SUPFAM" id="SSF54427">
    <property type="entry name" value="NTF2-like"/>
    <property type="match status" value="1"/>
</dbReference>
<dbReference type="InterPro" id="IPR014284">
    <property type="entry name" value="RNA_pol_sigma-70_dom"/>
</dbReference>
<dbReference type="InterPro" id="IPR036388">
    <property type="entry name" value="WH-like_DNA-bd_sf"/>
</dbReference>
<dbReference type="SUPFAM" id="SSF88946">
    <property type="entry name" value="Sigma2 domain of RNA polymerase sigma factors"/>
    <property type="match status" value="1"/>
</dbReference>
<dbReference type="SUPFAM" id="SSF88659">
    <property type="entry name" value="Sigma3 and sigma4 domains of RNA polymerase sigma factors"/>
    <property type="match status" value="1"/>
</dbReference>
<feature type="domain" description="RNA polymerase sigma factor 70 region 4 type 2" evidence="7">
    <location>
        <begin position="98"/>
        <end position="148"/>
    </location>
</feature>
<evidence type="ECO:0000259" key="7">
    <source>
        <dbReference type="Pfam" id="PF08281"/>
    </source>
</evidence>
<keyword evidence="5" id="KW-0804">Transcription</keyword>
<dbReference type="Pfam" id="PF08281">
    <property type="entry name" value="Sigma70_r4_2"/>
    <property type="match status" value="1"/>
</dbReference>
<evidence type="ECO:0000256" key="5">
    <source>
        <dbReference type="ARBA" id="ARBA00023163"/>
    </source>
</evidence>
<dbReference type="InterPro" id="IPR052704">
    <property type="entry name" value="ECF_Sigma-70_Domain"/>
</dbReference>
<dbReference type="Gene3D" id="1.10.1740.10">
    <property type="match status" value="1"/>
</dbReference>
<dbReference type="Proteomes" id="UP000516428">
    <property type="component" value="Chromosome"/>
</dbReference>
<feature type="domain" description="RNA polymerase sigma-70 region 2" evidence="6">
    <location>
        <begin position="5"/>
        <end position="68"/>
    </location>
</feature>
<dbReference type="InterPro" id="IPR013325">
    <property type="entry name" value="RNA_pol_sigma_r2"/>
</dbReference>
<dbReference type="GO" id="GO:0016987">
    <property type="term" value="F:sigma factor activity"/>
    <property type="evidence" value="ECO:0007669"/>
    <property type="project" value="UniProtKB-KW"/>
</dbReference>
<evidence type="ECO:0000256" key="2">
    <source>
        <dbReference type="ARBA" id="ARBA00011344"/>
    </source>
</evidence>
<keyword evidence="9" id="KW-1185">Reference proteome</keyword>
<sequence length="283" mass="30357">MADRFEAERPRLRSVAYRMLGSLAEAEDAVQEAWLRADRADRAEIENLSAWLTTIVARVCLNLLRSRTTRREDPLDTLDAGVAGPEEEALLADEVGVALLVVLDTLSPAERVAFVLHDTFSVPFDEIAPLLDRSPAAVRQLASRARRRVKGATPLPSPDLTRRHRMVEAFLSATRGGDLQALLALLAPDVVLHADAAVIPTPHPVTLSGARSVAESAMAAMSRARLTGPALIDGTPALVMSVHGRLSLVLTFTFTRDGSAITGIQVVAERAELAGMEIAVLPA</sequence>
<dbReference type="KEGG" id="sxn:IAG42_13775"/>
<reference evidence="8 9" key="1">
    <citation type="submission" date="2020-09" db="EMBL/GenBank/DDBJ databases">
        <title>A novel species.</title>
        <authorList>
            <person name="Gao J."/>
        </authorList>
    </citation>
    <scope>NUCLEOTIDE SEQUENCE [LARGE SCALE GENOMIC DNA]</scope>
    <source>
        <strain evidence="8 9">CRXT-Y-14</strain>
    </source>
</reference>
<evidence type="ECO:0000259" key="6">
    <source>
        <dbReference type="Pfam" id="PF04542"/>
    </source>
</evidence>
<dbReference type="InterPro" id="IPR032710">
    <property type="entry name" value="NTF2-like_dom_sf"/>
</dbReference>
<dbReference type="InterPro" id="IPR013324">
    <property type="entry name" value="RNA_pol_sigma_r3/r4-like"/>
</dbReference>
<proteinExistence type="inferred from homology"/>
<accession>A0A7H1BJ09</accession>
<dbReference type="GO" id="GO:0003677">
    <property type="term" value="F:DNA binding"/>
    <property type="evidence" value="ECO:0007669"/>
    <property type="project" value="InterPro"/>
</dbReference>
<dbReference type="NCBIfam" id="TIGR02937">
    <property type="entry name" value="sigma70-ECF"/>
    <property type="match status" value="1"/>
</dbReference>